<dbReference type="EMBL" id="JACQMJ010000008">
    <property type="protein sequence ID" value="MBI4132337.1"/>
    <property type="molecule type" value="Genomic_DNA"/>
</dbReference>
<comment type="similarity">
    <text evidence="5">Belongs to the GHMP kinase family.</text>
</comment>
<reference evidence="8" key="1">
    <citation type="submission" date="2020-07" db="EMBL/GenBank/DDBJ databases">
        <title>Huge and variable diversity of episymbiotic CPR bacteria and DPANN archaea in groundwater ecosystems.</title>
        <authorList>
            <person name="He C.Y."/>
            <person name="Keren R."/>
            <person name="Whittaker M."/>
            <person name="Farag I.F."/>
            <person name="Doudna J."/>
            <person name="Cate J.H.D."/>
            <person name="Banfield J.F."/>
        </authorList>
    </citation>
    <scope>NUCLEOTIDE SEQUENCE</scope>
    <source>
        <strain evidence="8">NC_groundwater_1226_Ag_S-0.1um_59_124</strain>
    </source>
</reference>
<name>A0A932YVR2_9BACT</name>
<dbReference type="PANTHER" id="PTHR32463">
    <property type="entry name" value="L-FUCOSE KINASE"/>
    <property type="match status" value="1"/>
</dbReference>
<evidence type="ECO:0000259" key="7">
    <source>
        <dbReference type="Pfam" id="PF08544"/>
    </source>
</evidence>
<evidence type="ECO:0000256" key="2">
    <source>
        <dbReference type="ARBA" id="ARBA00022741"/>
    </source>
</evidence>
<keyword evidence="1" id="KW-0808">Transferase</keyword>
<dbReference type="InterPro" id="IPR036554">
    <property type="entry name" value="GHMP_kinase_C_sf"/>
</dbReference>
<dbReference type="SUPFAM" id="SSF55060">
    <property type="entry name" value="GHMP Kinase, C-terminal domain"/>
    <property type="match status" value="1"/>
</dbReference>
<dbReference type="InterPro" id="IPR014606">
    <property type="entry name" value="Heptose_7-P_kinase"/>
</dbReference>
<dbReference type="GO" id="GO:0050201">
    <property type="term" value="F:fucokinase activity"/>
    <property type="evidence" value="ECO:0007669"/>
    <property type="project" value="TreeGrafter"/>
</dbReference>
<evidence type="ECO:0000313" key="8">
    <source>
        <dbReference type="EMBL" id="MBI4132337.1"/>
    </source>
</evidence>
<dbReference type="Gene3D" id="3.30.230.120">
    <property type="match status" value="1"/>
</dbReference>
<evidence type="ECO:0000259" key="6">
    <source>
        <dbReference type="Pfam" id="PF00288"/>
    </source>
</evidence>
<dbReference type="Pfam" id="PF00288">
    <property type="entry name" value="GHMP_kinases_N"/>
    <property type="match status" value="1"/>
</dbReference>
<dbReference type="InterPro" id="IPR013750">
    <property type="entry name" value="GHMP_kinase_C_dom"/>
</dbReference>
<keyword evidence="2" id="KW-0547">Nucleotide-binding</keyword>
<feature type="domain" description="GHMP kinase C-terminal" evidence="7">
    <location>
        <begin position="234"/>
        <end position="308"/>
    </location>
</feature>
<comment type="caution">
    <text evidence="8">The sequence shown here is derived from an EMBL/GenBank/DDBJ whole genome shotgun (WGS) entry which is preliminary data.</text>
</comment>
<dbReference type="GO" id="GO:0005524">
    <property type="term" value="F:ATP binding"/>
    <property type="evidence" value="ECO:0007669"/>
    <property type="project" value="UniProtKB-KW"/>
</dbReference>
<dbReference type="InterPro" id="IPR001174">
    <property type="entry name" value="HddA/FKP"/>
</dbReference>
<proteinExistence type="inferred from homology"/>
<evidence type="ECO:0000256" key="4">
    <source>
        <dbReference type="ARBA" id="ARBA00022840"/>
    </source>
</evidence>
<dbReference type="InterPro" id="IPR006204">
    <property type="entry name" value="GHMP_kinase_N_dom"/>
</dbReference>
<accession>A0A932YVR2</accession>
<gene>
    <name evidence="8" type="ORF">HY474_01760</name>
</gene>
<evidence type="ECO:0000313" key="9">
    <source>
        <dbReference type="Proteomes" id="UP000704960"/>
    </source>
</evidence>
<evidence type="ECO:0000256" key="5">
    <source>
        <dbReference type="ARBA" id="ARBA00038121"/>
    </source>
</evidence>
<dbReference type="Proteomes" id="UP000704960">
    <property type="component" value="Unassembled WGS sequence"/>
</dbReference>
<dbReference type="PIRSF" id="PIRSF036406">
    <property type="entry name" value="Hept_kin"/>
    <property type="match status" value="1"/>
</dbReference>
<dbReference type="PRINTS" id="PR00960">
    <property type="entry name" value="LMBPPROTEIN"/>
</dbReference>
<dbReference type="SUPFAM" id="SSF54211">
    <property type="entry name" value="Ribosomal protein S5 domain 2-like"/>
    <property type="match status" value="1"/>
</dbReference>
<evidence type="ECO:0000256" key="3">
    <source>
        <dbReference type="ARBA" id="ARBA00022777"/>
    </source>
</evidence>
<sequence>MIITRTPFRISFFGGGTDYPSWFRHFGGAVLATTIDKYSYLLCRHLPPFFDFRYSIVYSHNERRRTIDEIAHPAVRAVLGYLKFDRSLHLAHHGDLPARSGMGSSSAFTVGLLHTLSALEGRMTPKAELARQAIHVEQQLLKEHVGCQDQILTAYGGLNHITFAPSGEFTVRPVTIARGRLDELSNHLMLFYTGVQRTAEAMTASYVPDLNEQEEQLRSIGDMTEEGMKILGSNRDLREFGRLLHDAWQAKKAISTAISNAHVDGIYREARSTGAIGGKLLGAGGGGFMLLFVPPERQALVRERLARFVHVPFQFEFGGSQIVFADREEDYSPYDKAERLTGLADFKELDDLTEAV</sequence>
<dbReference type="InterPro" id="IPR020568">
    <property type="entry name" value="Ribosomal_Su5_D2-typ_SF"/>
</dbReference>
<keyword evidence="3 8" id="KW-0418">Kinase</keyword>
<protein>
    <submittedName>
        <fullName evidence="8">Kinase</fullName>
    </submittedName>
</protein>
<evidence type="ECO:0000256" key="1">
    <source>
        <dbReference type="ARBA" id="ARBA00022679"/>
    </source>
</evidence>
<keyword evidence="4" id="KW-0067">ATP-binding</keyword>
<feature type="domain" description="GHMP kinase N-terminal" evidence="6">
    <location>
        <begin position="77"/>
        <end position="157"/>
    </location>
</feature>
<dbReference type="PANTHER" id="PTHR32463:SF0">
    <property type="entry name" value="L-FUCOSE KINASE"/>
    <property type="match status" value="1"/>
</dbReference>
<dbReference type="AlphaFoldDB" id="A0A932YVR2"/>
<dbReference type="Pfam" id="PF08544">
    <property type="entry name" value="GHMP_kinases_C"/>
    <property type="match status" value="1"/>
</dbReference>
<organism evidence="8 9">
    <name type="scientific">Candidatus Sungiibacteriota bacterium</name>
    <dbReference type="NCBI Taxonomy" id="2750080"/>
    <lineage>
        <taxon>Bacteria</taxon>
        <taxon>Candidatus Sungiibacteriota</taxon>
    </lineage>
</organism>
<dbReference type="GO" id="GO:0042352">
    <property type="term" value="P:GDP-L-fucose salvage"/>
    <property type="evidence" value="ECO:0007669"/>
    <property type="project" value="TreeGrafter"/>
</dbReference>
<dbReference type="InterPro" id="IPR052203">
    <property type="entry name" value="GHMP_Kinase-Related"/>
</dbReference>